<dbReference type="GO" id="GO:0015031">
    <property type="term" value="P:protein transport"/>
    <property type="evidence" value="ECO:0007669"/>
    <property type="project" value="InterPro"/>
</dbReference>
<dbReference type="Proteomes" id="UP001341281">
    <property type="component" value="Chromosome 02"/>
</dbReference>
<accession>A0AAQ3PT62</accession>
<dbReference type="InterPro" id="IPR005061">
    <property type="entry name" value="Ist1"/>
</dbReference>
<evidence type="ECO:0000256" key="2">
    <source>
        <dbReference type="SAM" id="MobiDB-lite"/>
    </source>
</evidence>
<sequence length="257" mass="28826">MGFIHRRTSKQTGKVKTLLGLALSHLAIARRPRLARKSISRGDVHQLLALGHVDRALHRAEHVIEEDNMLEAFNIIELYCNRLIEHTKQLDKPYECDDDIQEAASGIMFAAGWCGDLPELLFARTILANKFGGDFAMMAKEGNGSVDPVLVWKLSGNKRNMELKKKVVKEIANEYNIHVDFSELQEMVDHEQDGSNNVHHHELSHETIYQIDMDESSASDSGHSSLRNGNSCDISNSDGSNNGNTKQKVTPSVRTRR</sequence>
<dbReference type="PANTHER" id="PTHR12161">
    <property type="entry name" value="IST1 FAMILY MEMBER"/>
    <property type="match status" value="1"/>
</dbReference>
<evidence type="ECO:0000256" key="1">
    <source>
        <dbReference type="ARBA" id="ARBA00005536"/>
    </source>
</evidence>
<dbReference type="AlphaFoldDB" id="A0AAQ3PT62"/>
<dbReference type="Gene3D" id="1.20.1260.60">
    <property type="entry name" value="Vacuolar protein sorting-associated protein Ist1"/>
    <property type="match status" value="1"/>
</dbReference>
<dbReference type="Pfam" id="PF03398">
    <property type="entry name" value="Ist1"/>
    <property type="match status" value="1"/>
</dbReference>
<dbReference type="InterPro" id="IPR042277">
    <property type="entry name" value="IST1-like"/>
</dbReference>
<gene>
    <name evidence="3" type="ORF">U9M48_006863</name>
</gene>
<proteinExistence type="inferred from homology"/>
<evidence type="ECO:0000313" key="4">
    <source>
        <dbReference type="Proteomes" id="UP001341281"/>
    </source>
</evidence>
<dbReference type="EMBL" id="CP144746">
    <property type="protein sequence ID" value="WVZ56315.1"/>
    <property type="molecule type" value="Genomic_DNA"/>
</dbReference>
<evidence type="ECO:0008006" key="5">
    <source>
        <dbReference type="Google" id="ProtNLM"/>
    </source>
</evidence>
<dbReference type="PANTHER" id="PTHR12161:SF26">
    <property type="entry name" value="EXPRESSED PROTEIN"/>
    <property type="match status" value="1"/>
</dbReference>
<organism evidence="3 4">
    <name type="scientific">Paspalum notatum var. saurae</name>
    <dbReference type="NCBI Taxonomy" id="547442"/>
    <lineage>
        <taxon>Eukaryota</taxon>
        <taxon>Viridiplantae</taxon>
        <taxon>Streptophyta</taxon>
        <taxon>Embryophyta</taxon>
        <taxon>Tracheophyta</taxon>
        <taxon>Spermatophyta</taxon>
        <taxon>Magnoliopsida</taxon>
        <taxon>Liliopsida</taxon>
        <taxon>Poales</taxon>
        <taxon>Poaceae</taxon>
        <taxon>PACMAD clade</taxon>
        <taxon>Panicoideae</taxon>
        <taxon>Andropogonodae</taxon>
        <taxon>Paspaleae</taxon>
        <taxon>Paspalinae</taxon>
        <taxon>Paspalum</taxon>
    </lineage>
</organism>
<feature type="compositionally biased region" description="Low complexity" evidence="2">
    <location>
        <begin position="218"/>
        <end position="244"/>
    </location>
</feature>
<protein>
    <recommendedName>
        <fullName evidence="5">IST1-like protein</fullName>
    </recommendedName>
</protein>
<name>A0AAQ3PT62_PASNO</name>
<comment type="similarity">
    <text evidence="1">Belongs to the IST1 family.</text>
</comment>
<feature type="compositionally biased region" description="Polar residues" evidence="2">
    <location>
        <begin position="245"/>
        <end position="257"/>
    </location>
</feature>
<reference evidence="3 4" key="1">
    <citation type="submission" date="2024-02" db="EMBL/GenBank/DDBJ databases">
        <title>High-quality chromosome-scale genome assembly of Pensacola bahiagrass (Paspalum notatum Flugge var. saurae).</title>
        <authorList>
            <person name="Vega J.M."/>
            <person name="Podio M."/>
            <person name="Orjuela J."/>
            <person name="Siena L.A."/>
            <person name="Pessino S.C."/>
            <person name="Combes M.C."/>
            <person name="Mariac C."/>
            <person name="Albertini E."/>
            <person name="Pupilli F."/>
            <person name="Ortiz J.P.A."/>
            <person name="Leblanc O."/>
        </authorList>
    </citation>
    <scope>NUCLEOTIDE SEQUENCE [LARGE SCALE GENOMIC DNA]</scope>
    <source>
        <strain evidence="3">R1</strain>
        <tissue evidence="3">Leaf</tissue>
    </source>
</reference>
<evidence type="ECO:0000313" key="3">
    <source>
        <dbReference type="EMBL" id="WVZ56315.1"/>
    </source>
</evidence>
<dbReference type="FunFam" id="1.20.1260.60:FF:000002">
    <property type="entry name" value="Vacuolar protein sorting-associated protein IST1"/>
    <property type="match status" value="1"/>
</dbReference>
<keyword evidence="4" id="KW-1185">Reference proteome</keyword>
<feature type="region of interest" description="Disordered" evidence="2">
    <location>
        <begin position="215"/>
        <end position="257"/>
    </location>
</feature>